<feature type="compositionally biased region" description="Polar residues" evidence="1">
    <location>
        <begin position="979"/>
        <end position="990"/>
    </location>
</feature>
<feature type="compositionally biased region" description="Polar residues" evidence="1">
    <location>
        <begin position="1252"/>
        <end position="1281"/>
    </location>
</feature>
<feature type="compositionally biased region" description="Low complexity" evidence="1">
    <location>
        <begin position="614"/>
        <end position="627"/>
    </location>
</feature>
<feature type="compositionally biased region" description="Pro residues" evidence="1">
    <location>
        <begin position="402"/>
        <end position="420"/>
    </location>
</feature>
<feature type="compositionally biased region" description="Low complexity" evidence="1">
    <location>
        <begin position="1320"/>
        <end position="1329"/>
    </location>
</feature>
<feature type="compositionally biased region" description="Low complexity" evidence="1">
    <location>
        <begin position="641"/>
        <end position="664"/>
    </location>
</feature>
<sequence>MKATEEAHVLSVAYISSPNTRAGSLHVYIPTHPVPLLLMSLLSGYSGADGCDQDKLGIYIKSVVPGGAADQDGRLQAGDQLLSVDGKSLIGITQERAAEYMMETGPVVTLEVARQGAIYHGLATILSQPSPHANRASVRKGRAEPPPPHHRPPMTNSQSTPNMGGFSERLVDWNQPPRHPLPPSTTTTTTNTHHMAQSSPNLATQSEGTDVNKTSSAPTNKPAYDQSKLSPLRSSLPNLMPPPHPSFHHHNPQLQHPHPSLHPPPPPLHPPPLISIMPSERVEVGIEHRPSSHTRNNPDLPKYTFTPPSDSSSSTSCNISSSSNSSSSSSFSWRRADMGHGAGCVMAPRRSSGPPNLATDSGIDLSCHAHDDAKPWRSLVDVSFQGNDNMDPSERLHEDNPDSPPQLPPKPQPQPQPQPPSSSQTPTTSSSRPCPRPRPSRLVSRTSCPLLPSPLCHSPHSSSRRKNNPSKRINIPPSLAQSSPSLFLMHSPPPNHQDTPTSPCPDLAQSTPSLLLAHSPPTSPQPAAQPSPSQLPQAAPIGYPGGRHLSERDLPSKVVMSEDQPAPPPHHLHHQAAPQPHHPRIQASKSVPSLNSEGSVGGGKPASLEVFNPSYSRTSSNTSLSQPPANPHYPHHHQHLHQQQQPHPPHIQQQQQQQQQHQPPVRSRSTQNLSEGGYPSVGGVGRHPSNPTLAVEEERYYQNVTFHPDPRNRTRPGPGHHTLPLASPTSHDSMDQPRPDTRPASAFMQREDVLPPRSDLPRPASQRDLRADAKMIEMTEEVRRREERARQNGHPMPSQNIRPVQQHPQHRAPANAFPPGNVPFSPEGFPGQPANYHPGQHHPLSPQSSHSQHPAHPQGYLGKMPPPTAPKPKPQVNQQVSEAPEKPSRQLGYEGGAVDGPPRPPLPEEGYRDSPPPPPPPTSTHPLLQGARPASSVGFASQLNTKSAFNKTSPWDREQKELHERRRREAARHWRDEQINSLENLEARTNQQDERLRTLKLEREFQRRAEETNDDDDDDEDDDDDDDREDNLREREEQRGNERDFGKHVPPNNQAPEPRMNGGGPADEERARKVDEIRRKQQELEAAKEAEERLLREAQRRQQEEQTRRLQQEQQQQQQLLLQQQQQIQQQQQQQQQQRQQSGPTHYQHQHHASQRLDSLVAAPYHHSQYSNGPVNGNRGSQTAYHDQLGSHDRPENLIAGAQHSPVPPERGSSYSVMHQTSTTTTPTPSGPNNRYKGPDVPPPTTVKRVQFSETNVETQITYDNNANQEKTPRQDPNNFINEAETLLNSSPTRTTGGSTPGVIGAQEVYRDPRMRRLQQKQAEQAAAKNPGPEKLTFKEKMKMFAMETGEAETPKDKVKISRAQRDIEH</sequence>
<feature type="compositionally biased region" description="Basic and acidic residues" evidence="1">
    <location>
        <begin position="1353"/>
        <end position="1370"/>
    </location>
</feature>
<feature type="compositionally biased region" description="Low complexity" evidence="1">
    <location>
        <begin position="1112"/>
        <end position="1141"/>
    </location>
</feature>
<feature type="compositionally biased region" description="Basic and acidic residues" evidence="1">
    <location>
        <begin position="954"/>
        <end position="964"/>
    </location>
</feature>
<feature type="compositionally biased region" description="Low complexity" evidence="1">
    <location>
        <begin position="530"/>
        <end position="540"/>
    </location>
</feature>
<dbReference type="SUPFAM" id="SSF50156">
    <property type="entry name" value="PDZ domain-like"/>
    <property type="match status" value="1"/>
</dbReference>
<feature type="compositionally biased region" description="Pro residues" evidence="1">
    <location>
        <begin position="864"/>
        <end position="873"/>
    </location>
</feature>
<dbReference type="SMART" id="SM00228">
    <property type="entry name" value="PDZ"/>
    <property type="match status" value="1"/>
</dbReference>
<feature type="compositionally biased region" description="Polar residues" evidence="1">
    <location>
        <begin position="227"/>
        <end position="237"/>
    </location>
</feature>
<evidence type="ECO:0000259" key="2">
    <source>
        <dbReference type="PROSITE" id="PS50106"/>
    </source>
</evidence>
<dbReference type="PANTHER" id="PTHR10398">
    <property type="entry name" value="AFADIN"/>
    <property type="match status" value="1"/>
</dbReference>
<dbReference type="InterPro" id="IPR028842">
    <property type="entry name" value="Afadin"/>
</dbReference>
<feature type="compositionally biased region" description="Basic and acidic residues" evidence="1">
    <location>
        <begin position="280"/>
        <end position="290"/>
    </location>
</feature>
<proteinExistence type="predicted"/>
<dbReference type="InterPro" id="IPR036034">
    <property type="entry name" value="PDZ_sf"/>
</dbReference>
<keyword evidence="4" id="KW-1185">Reference proteome</keyword>
<feature type="region of interest" description="Disordered" evidence="1">
    <location>
        <begin position="129"/>
        <end position="333"/>
    </location>
</feature>
<feature type="compositionally biased region" description="Low complexity" evidence="1">
    <location>
        <begin position="184"/>
        <end position="194"/>
    </location>
</feature>
<feature type="compositionally biased region" description="Polar residues" evidence="1">
    <location>
        <begin position="1168"/>
        <end position="1185"/>
    </location>
</feature>
<dbReference type="Pfam" id="PF00595">
    <property type="entry name" value="PDZ"/>
    <property type="match status" value="1"/>
</dbReference>
<evidence type="ECO:0000256" key="1">
    <source>
        <dbReference type="SAM" id="MobiDB-lite"/>
    </source>
</evidence>
<feature type="compositionally biased region" description="Low complexity" evidence="1">
    <location>
        <begin position="421"/>
        <end position="433"/>
    </location>
</feature>
<organism evidence="3 4">
    <name type="scientific">Petrolisthes cinctipes</name>
    <name type="common">Flat porcelain crab</name>
    <dbReference type="NCBI Taxonomy" id="88211"/>
    <lineage>
        <taxon>Eukaryota</taxon>
        <taxon>Metazoa</taxon>
        <taxon>Ecdysozoa</taxon>
        <taxon>Arthropoda</taxon>
        <taxon>Crustacea</taxon>
        <taxon>Multicrustacea</taxon>
        <taxon>Malacostraca</taxon>
        <taxon>Eumalacostraca</taxon>
        <taxon>Eucarida</taxon>
        <taxon>Decapoda</taxon>
        <taxon>Pleocyemata</taxon>
        <taxon>Anomura</taxon>
        <taxon>Galatheoidea</taxon>
        <taxon>Porcellanidae</taxon>
        <taxon>Petrolisthes</taxon>
    </lineage>
</organism>
<dbReference type="GO" id="GO:0005911">
    <property type="term" value="C:cell-cell junction"/>
    <property type="evidence" value="ECO:0007669"/>
    <property type="project" value="InterPro"/>
</dbReference>
<feature type="compositionally biased region" description="Low complexity" evidence="1">
    <location>
        <begin position="440"/>
        <end position="461"/>
    </location>
</feature>
<feature type="domain" description="PDZ" evidence="2">
    <location>
        <begin position="44"/>
        <end position="116"/>
    </location>
</feature>
<feature type="compositionally biased region" description="Polar residues" evidence="1">
    <location>
        <begin position="797"/>
        <end position="807"/>
    </location>
</feature>
<feature type="compositionally biased region" description="Pro residues" evidence="1">
    <location>
        <begin position="260"/>
        <end position="273"/>
    </location>
</feature>
<comment type="caution">
    <text evidence="3">The sequence shown here is derived from an EMBL/GenBank/DDBJ whole genome shotgun (WGS) entry which is preliminary data.</text>
</comment>
<feature type="compositionally biased region" description="Basic and acidic residues" evidence="1">
    <location>
        <begin position="1067"/>
        <end position="1111"/>
    </location>
</feature>
<feature type="region of interest" description="Disordered" evidence="1">
    <location>
        <begin position="383"/>
        <end position="1370"/>
    </location>
</feature>
<feature type="compositionally biased region" description="Basic and acidic residues" evidence="1">
    <location>
        <begin position="1030"/>
        <end position="1047"/>
    </location>
</feature>
<feature type="compositionally biased region" description="Polar residues" evidence="1">
    <location>
        <begin position="938"/>
        <end position="953"/>
    </location>
</feature>
<feature type="compositionally biased region" description="Basic and acidic residues" evidence="1">
    <location>
        <begin position="732"/>
        <end position="741"/>
    </location>
</feature>
<dbReference type="EMBL" id="JAWQEG010001976">
    <property type="protein sequence ID" value="KAK3875367.1"/>
    <property type="molecule type" value="Genomic_DNA"/>
</dbReference>
<reference evidence="3" key="1">
    <citation type="submission" date="2023-10" db="EMBL/GenBank/DDBJ databases">
        <title>Genome assemblies of two species of porcelain crab, Petrolisthes cinctipes and Petrolisthes manimaculis (Anomura: Porcellanidae).</title>
        <authorList>
            <person name="Angst P."/>
        </authorList>
    </citation>
    <scope>NUCLEOTIDE SEQUENCE</scope>
    <source>
        <strain evidence="3">PB745_01</strain>
        <tissue evidence="3">Gill</tissue>
    </source>
</reference>
<feature type="compositionally biased region" description="Low complexity" evidence="1">
    <location>
        <begin position="837"/>
        <end position="858"/>
    </location>
</feature>
<gene>
    <name evidence="3" type="ORF">Pcinc_019760</name>
</gene>
<accession>A0AAE1FJI1</accession>
<dbReference type="Gene3D" id="2.30.42.10">
    <property type="match status" value="1"/>
</dbReference>
<dbReference type="Proteomes" id="UP001286313">
    <property type="component" value="Unassembled WGS sequence"/>
</dbReference>
<evidence type="ECO:0000313" key="4">
    <source>
        <dbReference type="Proteomes" id="UP001286313"/>
    </source>
</evidence>
<feature type="compositionally biased region" description="Low complexity" evidence="1">
    <location>
        <begin position="1290"/>
        <end position="1302"/>
    </location>
</feature>
<feature type="compositionally biased region" description="Polar residues" evidence="1">
    <location>
        <begin position="587"/>
        <end position="598"/>
    </location>
</feature>
<feature type="compositionally biased region" description="Basic and acidic residues" evidence="1">
    <location>
        <begin position="991"/>
        <end position="1011"/>
    </location>
</feature>
<feature type="compositionally biased region" description="Pro residues" evidence="1">
    <location>
        <begin position="914"/>
        <end position="923"/>
    </location>
</feature>
<evidence type="ECO:0000313" key="3">
    <source>
        <dbReference type="EMBL" id="KAK3875367.1"/>
    </source>
</evidence>
<dbReference type="InterPro" id="IPR001478">
    <property type="entry name" value="PDZ"/>
</dbReference>
<feature type="compositionally biased region" description="Low complexity" evidence="1">
    <location>
        <begin position="309"/>
        <end position="332"/>
    </location>
</feature>
<feature type="compositionally biased region" description="Basic and acidic residues" evidence="1">
    <location>
        <begin position="765"/>
        <end position="790"/>
    </location>
</feature>
<protein>
    <recommendedName>
        <fullName evidence="2">PDZ domain-containing protein</fullName>
    </recommendedName>
</protein>
<feature type="compositionally biased region" description="Polar residues" evidence="1">
    <location>
        <begin position="195"/>
        <end position="219"/>
    </location>
</feature>
<dbReference type="PANTHER" id="PTHR10398:SF2">
    <property type="entry name" value="AFADIN"/>
    <property type="match status" value="1"/>
</dbReference>
<dbReference type="PROSITE" id="PS50106">
    <property type="entry name" value="PDZ"/>
    <property type="match status" value="1"/>
</dbReference>
<name>A0AAE1FJI1_PETCI</name>
<feature type="compositionally biased region" description="Acidic residues" evidence="1">
    <location>
        <begin position="1012"/>
        <end position="1029"/>
    </location>
</feature>